<evidence type="ECO:0000313" key="3">
    <source>
        <dbReference type="EMBL" id="RKN85943.1"/>
    </source>
</evidence>
<gene>
    <name evidence="3" type="ORF">D7M11_06335</name>
</gene>
<dbReference type="InterPro" id="IPR000073">
    <property type="entry name" value="AB_hydrolase_1"/>
</dbReference>
<protein>
    <submittedName>
        <fullName evidence="3">Alpha/beta hydrolase</fullName>
    </submittedName>
</protein>
<dbReference type="PANTHER" id="PTHR43798">
    <property type="entry name" value="MONOACYLGLYCEROL LIPASE"/>
    <property type="match status" value="1"/>
</dbReference>
<feature type="region of interest" description="Disordered" evidence="1">
    <location>
        <begin position="318"/>
        <end position="341"/>
    </location>
</feature>
<dbReference type="SUPFAM" id="SSF53474">
    <property type="entry name" value="alpha/beta-Hydrolases"/>
    <property type="match status" value="1"/>
</dbReference>
<name>A0A3B0CKK7_9BACL</name>
<keyword evidence="3" id="KW-0378">Hydrolase</keyword>
<reference evidence="3 4" key="1">
    <citation type="journal article" date="2007" name="Int. J. Syst. Evol. Microbiol.">
        <title>Paenibacillus ginsengarvi sp. nov., isolated from soil from ginseng cultivation.</title>
        <authorList>
            <person name="Yoon M.H."/>
            <person name="Ten L.N."/>
            <person name="Im W.T."/>
        </authorList>
    </citation>
    <scope>NUCLEOTIDE SEQUENCE [LARGE SCALE GENOMIC DNA]</scope>
    <source>
        <strain evidence="3 4">KCTC 13059</strain>
    </source>
</reference>
<evidence type="ECO:0000259" key="2">
    <source>
        <dbReference type="Pfam" id="PF00561"/>
    </source>
</evidence>
<comment type="caution">
    <text evidence="3">The sequence shown here is derived from an EMBL/GenBank/DDBJ whole genome shotgun (WGS) entry which is preliminary data.</text>
</comment>
<dbReference type="PANTHER" id="PTHR43798:SF33">
    <property type="entry name" value="HYDROLASE, PUTATIVE (AFU_ORTHOLOGUE AFUA_2G14860)-RELATED"/>
    <property type="match status" value="1"/>
</dbReference>
<dbReference type="AlphaFoldDB" id="A0A3B0CKK7"/>
<dbReference type="PRINTS" id="PR00111">
    <property type="entry name" value="ABHYDROLASE"/>
</dbReference>
<dbReference type="OrthoDB" id="59888at2"/>
<dbReference type="InterPro" id="IPR050266">
    <property type="entry name" value="AB_hydrolase_sf"/>
</dbReference>
<dbReference type="InterPro" id="IPR029058">
    <property type="entry name" value="AB_hydrolase_fold"/>
</dbReference>
<evidence type="ECO:0000256" key="1">
    <source>
        <dbReference type="SAM" id="MobiDB-lite"/>
    </source>
</evidence>
<dbReference type="Gene3D" id="3.40.50.1820">
    <property type="entry name" value="alpha/beta hydrolase"/>
    <property type="match status" value="1"/>
</dbReference>
<dbReference type="Proteomes" id="UP000282311">
    <property type="component" value="Unassembled WGS sequence"/>
</dbReference>
<dbReference type="Pfam" id="PF00561">
    <property type="entry name" value="Abhydrolase_1"/>
    <property type="match status" value="1"/>
</dbReference>
<dbReference type="RefSeq" id="WP_120746310.1">
    <property type="nucleotide sequence ID" value="NZ_RBAH01000003.1"/>
</dbReference>
<dbReference type="GO" id="GO:0016020">
    <property type="term" value="C:membrane"/>
    <property type="evidence" value="ECO:0007669"/>
    <property type="project" value="TreeGrafter"/>
</dbReference>
<organism evidence="3 4">
    <name type="scientific">Paenibacillus ginsengarvi</name>
    <dbReference type="NCBI Taxonomy" id="400777"/>
    <lineage>
        <taxon>Bacteria</taxon>
        <taxon>Bacillati</taxon>
        <taxon>Bacillota</taxon>
        <taxon>Bacilli</taxon>
        <taxon>Bacillales</taxon>
        <taxon>Paenibacillaceae</taxon>
        <taxon>Paenibacillus</taxon>
    </lineage>
</organism>
<evidence type="ECO:0000313" key="4">
    <source>
        <dbReference type="Proteomes" id="UP000282311"/>
    </source>
</evidence>
<keyword evidence="4" id="KW-1185">Reference proteome</keyword>
<accession>A0A3B0CKK7</accession>
<dbReference type="GO" id="GO:0016787">
    <property type="term" value="F:hydrolase activity"/>
    <property type="evidence" value="ECO:0007669"/>
    <property type="project" value="UniProtKB-KW"/>
</dbReference>
<feature type="domain" description="AB hydrolase-1" evidence="2">
    <location>
        <begin position="65"/>
        <end position="164"/>
    </location>
</feature>
<sequence>MKKKRRARIGYKPLFVVLQLLLIGSIWQSAMRGIETREYVPIGRTYTVGGHDTHMYGAGAGPSTVVFLAGAGTPSAYTDFYYLQNELKPYFRTISYDRPGFGWSKRTDAPRTIDTVAEELRELLRLADEQPPYTLVGHSLASLEAIRYAQLYPDEVKGLVLLDGGSPEYYAEDSELKSYAINRAFAALRTTGIVRALGAVGVKLPITGESIRNKSLPPELRKLDAAMYYNHIGDSANLDVIKHINENARSVIEGGPLRDIPLRIVSSDSGGQWEQVQKQLLLWSDRSQQVTLPHSDHYIHWSNREAVVAQIREILETADTEPKPEPESFANYLDDSGLEAP</sequence>
<dbReference type="EMBL" id="RBAH01000003">
    <property type="protein sequence ID" value="RKN85943.1"/>
    <property type="molecule type" value="Genomic_DNA"/>
</dbReference>
<proteinExistence type="predicted"/>